<dbReference type="Proteomes" id="UP000306808">
    <property type="component" value="Unassembled WGS sequence"/>
</dbReference>
<gene>
    <name evidence="2" type="ORF">FAZ15_01130</name>
</gene>
<dbReference type="PROSITE" id="PS51257">
    <property type="entry name" value="PROKAR_LIPOPROTEIN"/>
    <property type="match status" value="1"/>
</dbReference>
<dbReference type="RefSeq" id="WP_136899297.1">
    <property type="nucleotide sequence ID" value="NZ_SUME01000001.1"/>
</dbReference>
<organism evidence="2 3">
    <name type="scientific">Sphingobacterium olei</name>
    <dbReference type="NCBI Taxonomy" id="2571155"/>
    <lineage>
        <taxon>Bacteria</taxon>
        <taxon>Pseudomonadati</taxon>
        <taxon>Bacteroidota</taxon>
        <taxon>Sphingobacteriia</taxon>
        <taxon>Sphingobacteriales</taxon>
        <taxon>Sphingobacteriaceae</taxon>
        <taxon>Sphingobacterium</taxon>
    </lineage>
</organism>
<dbReference type="Gene3D" id="2.60.120.260">
    <property type="entry name" value="Galactose-binding domain-like"/>
    <property type="match status" value="1"/>
</dbReference>
<dbReference type="Pfam" id="PF16391">
    <property type="entry name" value="DUF5000"/>
    <property type="match status" value="1"/>
</dbReference>
<name>A0A4U0P664_9SPHI</name>
<feature type="domain" description="DUF5000" evidence="1">
    <location>
        <begin position="279"/>
        <end position="413"/>
    </location>
</feature>
<protein>
    <recommendedName>
        <fullName evidence="1">DUF5000 domain-containing protein</fullName>
    </recommendedName>
</protein>
<evidence type="ECO:0000313" key="3">
    <source>
        <dbReference type="Proteomes" id="UP000306808"/>
    </source>
</evidence>
<evidence type="ECO:0000259" key="1">
    <source>
        <dbReference type="Pfam" id="PF16391"/>
    </source>
</evidence>
<dbReference type="InterPro" id="IPR008979">
    <property type="entry name" value="Galactose-bd-like_sf"/>
</dbReference>
<dbReference type="SUPFAM" id="SSF49785">
    <property type="entry name" value="Galactose-binding domain-like"/>
    <property type="match status" value="1"/>
</dbReference>
<dbReference type="OrthoDB" id="1312186at2"/>
<dbReference type="InterPro" id="IPR013783">
    <property type="entry name" value="Ig-like_fold"/>
</dbReference>
<keyword evidence="3" id="KW-1185">Reference proteome</keyword>
<evidence type="ECO:0000313" key="2">
    <source>
        <dbReference type="EMBL" id="TJZ62936.1"/>
    </source>
</evidence>
<proteinExistence type="predicted"/>
<dbReference type="AlphaFoldDB" id="A0A4U0P664"/>
<dbReference type="EMBL" id="SUME01000001">
    <property type="protein sequence ID" value="TJZ62936.1"/>
    <property type="molecule type" value="Genomic_DNA"/>
</dbReference>
<accession>A0A4U0P664</accession>
<dbReference type="InterPro" id="IPR032164">
    <property type="entry name" value="DUF5000"/>
</dbReference>
<dbReference type="Gene3D" id="2.60.40.10">
    <property type="entry name" value="Immunoglobulins"/>
    <property type="match status" value="1"/>
</dbReference>
<reference evidence="2 3" key="1">
    <citation type="submission" date="2019-04" db="EMBL/GenBank/DDBJ databases">
        <title>Sphingobacterium olei sp. nov., isolated from oil-contaminated soil.</title>
        <authorList>
            <person name="Liu B."/>
        </authorList>
    </citation>
    <scope>NUCLEOTIDE SEQUENCE [LARGE SCALE GENOMIC DNA]</scope>
    <source>
        <strain evidence="2 3">HAL-9</strain>
    </source>
</reference>
<dbReference type="Pfam" id="PF16389">
    <property type="entry name" value="DUF4998"/>
    <property type="match status" value="1"/>
</dbReference>
<sequence>MLGILKIASSAVLTAILILTQSCQKQDHGYKQFLEGGEKVYVAKADSLQAFPGKNRVRLQWLLLSDPTVEGARVYWNNGADSTMVSFQKTDDIDTINVDVNDLAEGGYNFEVITFDGKGNSSIKTTVFGYAYGEQYSSSLVARSLTKATYVDDGDLVFEWRRPNEAILGTVLRYTDIAGNTKMRILPSDKDTLMVNDWMQETPAEYYTWYKPDAVAVDSFQSVSKVLNLQLEFNGDNKVDPTTFSHYPLPGDAPHWTGAGNAFTNLWSGVIAGGAPARAWYRTANGSGMPHHFQLDLGKQVSLSQLRLWQRGAITEHNLLYANGNLRHFEVWGSNDPADDGSYAGWIRLNTCEVVKPSGQNVGVNDPIDIQHAEAGHLFTFEQRTPKVRYIRIKAVENWAKTDFMFTSELQFWEWGTRLIY</sequence>
<comment type="caution">
    <text evidence="2">The sequence shown here is derived from an EMBL/GenBank/DDBJ whole genome shotgun (WGS) entry which is preliminary data.</text>
</comment>